<reference evidence="5 6" key="1">
    <citation type="journal article" date="2019" name="Int. J. Syst. Evol. Microbiol.">
        <title>The Global Catalogue of Microorganisms (GCM) 10K type strain sequencing project: providing services to taxonomists for standard genome sequencing and annotation.</title>
        <authorList>
            <consortium name="The Broad Institute Genomics Platform"/>
            <consortium name="The Broad Institute Genome Sequencing Center for Infectious Disease"/>
            <person name="Wu L."/>
            <person name="Ma J."/>
        </authorList>
    </citation>
    <scope>NUCLEOTIDE SEQUENCE [LARGE SCALE GENOMIC DNA]</scope>
    <source>
        <strain evidence="5 6">JCM 4395</strain>
    </source>
</reference>
<dbReference type="EMBL" id="BAAASG010000019">
    <property type="protein sequence ID" value="GAA2513503.1"/>
    <property type="molecule type" value="Genomic_DNA"/>
</dbReference>
<dbReference type="Proteomes" id="UP001501777">
    <property type="component" value="Unassembled WGS sequence"/>
</dbReference>
<feature type="transmembrane region" description="Helical" evidence="3">
    <location>
        <begin position="562"/>
        <end position="580"/>
    </location>
</feature>
<feature type="domain" description="Phage tail tape measure protein" evidence="4">
    <location>
        <begin position="272"/>
        <end position="454"/>
    </location>
</feature>
<keyword evidence="2" id="KW-0175">Coiled coil</keyword>
<keyword evidence="3" id="KW-0812">Transmembrane</keyword>
<dbReference type="NCBIfam" id="TIGR01760">
    <property type="entry name" value="tape_meas_TP901"/>
    <property type="match status" value="1"/>
</dbReference>
<name>A0ABN3N3A0_STRLO</name>
<protein>
    <recommendedName>
        <fullName evidence="4">Phage tail tape measure protein domain-containing protein</fullName>
    </recommendedName>
</protein>
<evidence type="ECO:0000313" key="5">
    <source>
        <dbReference type="EMBL" id="GAA2513503.1"/>
    </source>
</evidence>
<feature type="coiled-coil region" evidence="2">
    <location>
        <begin position="142"/>
        <end position="169"/>
    </location>
</feature>
<evidence type="ECO:0000313" key="6">
    <source>
        <dbReference type="Proteomes" id="UP001501777"/>
    </source>
</evidence>
<sequence>MAGAYTLYVNLLASTGGLATGLRQGATQLRAFDGQLDGTAARLNQVRVAGDNLARAQVAASAQMVRSQAQVAQAVQRTTVLQERAGRAQAVAATAARRTAAEQAAVAATGQRAARAQALAQTMNARAQATAGAGAAAAARTAAAAQTAAARAAQEHAEAQRRAAAAQATATRATGLAASADARALSAVRMRDEVQTTAARNAQRQAQQVARAEAQLAAARSAQAARTAKNGLLIGAALGVGVAQAISLERAMANVLTISQQITSENVGAFTDQIVELSTELPQTADQLADGLYQIVSSGFDGADAMEILQVAARGAAAGLTTTETSARAVLGVLNAYGMSASDASDVMDVMFQTVNYGVISFEELAQQLGDVVPMAAAAGVEFDDMSAALAAITLTGIPAAEAVTALNMLLTRVMKPTQDLKQAIKDLGYESAASAVEQDGLYVVVNKLNGAAGNTAEGISNMWKDIRATRAALALASAGGENYAKTYAGIANEVSRAEATQKAYALQTDTVTGQWQLAANQARALAIDVGRALLPALKAVGSVVHTVVGSIEDLPGPMKSVLTMVTASIVGLLLLRAAYTKVTVQIAAFRTALAAAQAGGAVMPAVLAGTSLAVTGLAAVLTLGIAGYAAYTASKQKAKDATNELVQALQQEREEATTGASINKLYDQLTADGALKDLEKVGIRTTEAIDAITSGGAKLAMLQSRLQQDSYEYSRKARAGDASGDYESITQYSKAEKTLEERHKIWSEAVKKEAEIAQQKAIVEAKIKQQAKTSGGIFDLFSLADIDRTGAPEITDEMKALAEAVGDAVDPSRAFRDAQTAAAEAMRKAGKDADTAKVKLSDYMKELHKQLQAQRDFQGNLSELAVFGYDDLADHFAELGVDAAPMLNELVGQLKKGKTKVADELRDIVTEDAERSTEAYRLGLQKTAEITERYGKEIGRAWAKASERNDPAAFQKVTEQMAMIDLRKAVKKSVGDARGEFDRGMDLLAEVVKKKGKDAAGAFQDALLSGDTERAMDTLKSIWGADVPIDAPDLSKVVAAFSKAGKDANAEWSGALDLIRQVADTKGTDAAAALTSALLSGDMAAVKAQLDAIGLSVQNIPGTKSVTVSVSTNQPPPVVIPLVVKRQATSWDRDANGVPDSIQAPSKQANGSVLEFYAGGGVRERENHVAQIARQGTWRVWAEEAAGPEAYIPLAHNKRTRSRAITEEVVRRLGGKNVDWYADGGLTDWSYSSSGSTELISISSVRADSMRTVKKGGKETEVFDLKLFEKNLDKAVKSAQRWRKDLATVARRAGQDVADALENMGEDGVELTHKMATGSSKYVTEMTKDLEKLGVVARATLSDYTTQLKQAIKDQAAFEKNLSKLAAMGYGDLATMLAEQGDEDAEDVAAEAAKSPSKAKKANTQAKAASKAIPDDDLPDLVAIISAITSSKTGIHDVAEKTELGEDRIIEIGTLGRTRIKDALGKKATRFLSDLDKANKQLAYEDGGIRTGLYATSNGIIRFAEPSTGGEAYVPLGVNKRRSATTVLADVANRFGYQLTPAGDSGLVRLVDARPAPVQVVVVREERPAALVGSMPVTVNGGADAKAADRVGTEIMRRLRNAQRGGRL</sequence>
<gene>
    <name evidence="5" type="ORF">GCM10010276_71580</name>
</gene>
<keyword evidence="3" id="KW-0472">Membrane</keyword>
<proteinExistence type="predicted"/>
<dbReference type="PANTHER" id="PTHR37813:SF1">
    <property type="entry name" value="FELS-2 PROPHAGE PROTEIN"/>
    <property type="match status" value="1"/>
</dbReference>
<evidence type="ECO:0000259" key="4">
    <source>
        <dbReference type="Pfam" id="PF10145"/>
    </source>
</evidence>
<keyword evidence="1" id="KW-1188">Viral release from host cell</keyword>
<evidence type="ECO:0000256" key="1">
    <source>
        <dbReference type="ARBA" id="ARBA00022612"/>
    </source>
</evidence>
<evidence type="ECO:0000256" key="2">
    <source>
        <dbReference type="SAM" id="Coils"/>
    </source>
</evidence>
<dbReference type="InterPro" id="IPR010090">
    <property type="entry name" value="Phage_tape_meas"/>
</dbReference>
<accession>A0ABN3N3A0</accession>
<organism evidence="5 6">
    <name type="scientific">Streptomyces longisporus</name>
    <dbReference type="NCBI Taxonomy" id="1948"/>
    <lineage>
        <taxon>Bacteria</taxon>
        <taxon>Bacillati</taxon>
        <taxon>Actinomycetota</taxon>
        <taxon>Actinomycetes</taxon>
        <taxon>Kitasatosporales</taxon>
        <taxon>Streptomycetaceae</taxon>
        <taxon>Streptomyces</taxon>
    </lineage>
</organism>
<keyword evidence="6" id="KW-1185">Reference proteome</keyword>
<dbReference type="PANTHER" id="PTHR37813">
    <property type="entry name" value="FELS-2 PROPHAGE PROTEIN"/>
    <property type="match status" value="1"/>
</dbReference>
<comment type="caution">
    <text evidence="5">The sequence shown here is derived from an EMBL/GenBank/DDBJ whole genome shotgun (WGS) entry which is preliminary data.</text>
</comment>
<evidence type="ECO:0000256" key="3">
    <source>
        <dbReference type="SAM" id="Phobius"/>
    </source>
</evidence>
<dbReference type="RefSeq" id="WP_344405065.1">
    <property type="nucleotide sequence ID" value="NZ_BAAASG010000019.1"/>
</dbReference>
<keyword evidence="3" id="KW-1133">Transmembrane helix</keyword>
<dbReference type="Pfam" id="PF10145">
    <property type="entry name" value="PhageMin_Tail"/>
    <property type="match status" value="1"/>
</dbReference>